<dbReference type="GO" id="GO:0000160">
    <property type="term" value="P:phosphorelay signal transduction system"/>
    <property type="evidence" value="ECO:0007669"/>
    <property type="project" value="InterPro"/>
</dbReference>
<dbReference type="RefSeq" id="WP_111933870.1">
    <property type="nucleotide sequence ID" value="NZ_CADFFP010000013.1"/>
</dbReference>
<dbReference type="SUPFAM" id="SSF52172">
    <property type="entry name" value="CheY-like"/>
    <property type="match status" value="1"/>
</dbReference>
<feature type="modified residue" description="4-aspartylphosphate" evidence="2">
    <location>
        <position position="55"/>
    </location>
</feature>
<dbReference type="PANTHER" id="PTHR44591:SF3">
    <property type="entry name" value="RESPONSE REGULATORY DOMAIN-CONTAINING PROTEIN"/>
    <property type="match status" value="1"/>
</dbReference>
<reference evidence="4 5" key="1">
    <citation type="submission" date="2018-06" db="EMBL/GenBank/DDBJ databases">
        <title>Genomic Encyclopedia of Type Strains, Phase III (KMG-III): the genomes of soil and plant-associated and newly described type strains.</title>
        <authorList>
            <person name="Whitman W."/>
        </authorList>
    </citation>
    <scope>NUCLEOTIDE SEQUENCE [LARGE SCALE GENOMIC DNA]</scope>
    <source>
        <strain evidence="4 5">LMG 23644</strain>
    </source>
</reference>
<dbReference type="OrthoDB" id="9800897at2"/>
<dbReference type="InterPro" id="IPR011006">
    <property type="entry name" value="CheY-like_superfamily"/>
</dbReference>
<evidence type="ECO:0000259" key="3">
    <source>
        <dbReference type="PROSITE" id="PS50110"/>
    </source>
</evidence>
<comment type="caution">
    <text evidence="4">The sequence shown here is derived from an EMBL/GenBank/DDBJ whole genome shotgun (WGS) entry which is preliminary data.</text>
</comment>
<feature type="domain" description="Response regulatory" evidence="3">
    <location>
        <begin position="3"/>
        <end position="119"/>
    </location>
</feature>
<sequence length="123" mass="13512">MHSILLVDDEPEILAAWRLILENEGYEVGCASNGVEAVARLASAMPVTPDLIITDWMMPLMGGAELCRRLRAMPELADVPILVHTAVPPSSDGRDKHWNACLRKPVGADLFLTTVAQLCKQRH</sequence>
<accession>A0A329BML9</accession>
<evidence type="ECO:0000256" key="1">
    <source>
        <dbReference type="ARBA" id="ARBA00022553"/>
    </source>
</evidence>
<dbReference type="Proteomes" id="UP000248918">
    <property type="component" value="Unassembled WGS sequence"/>
</dbReference>
<dbReference type="AlphaFoldDB" id="A0A329BML9"/>
<evidence type="ECO:0000313" key="5">
    <source>
        <dbReference type="Proteomes" id="UP000248918"/>
    </source>
</evidence>
<dbReference type="SMART" id="SM00448">
    <property type="entry name" value="REC"/>
    <property type="match status" value="1"/>
</dbReference>
<protein>
    <submittedName>
        <fullName evidence="4">Response regulator receiver domain-containing protein</fullName>
    </submittedName>
</protein>
<dbReference type="InterPro" id="IPR001789">
    <property type="entry name" value="Sig_transdc_resp-reg_receiver"/>
</dbReference>
<dbReference type="Gene3D" id="3.40.50.2300">
    <property type="match status" value="1"/>
</dbReference>
<name>A0A329BML9_9BURK</name>
<dbReference type="EMBL" id="QLTK01000019">
    <property type="protein sequence ID" value="RAS23883.1"/>
    <property type="molecule type" value="Genomic_DNA"/>
</dbReference>
<keyword evidence="1 2" id="KW-0597">Phosphoprotein</keyword>
<evidence type="ECO:0000256" key="2">
    <source>
        <dbReference type="PROSITE-ProRule" id="PRU00169"/>
    </source>
</evidence>
<evidence type="ECO:0000313" key="4">
    <source>
        <dbReference type="EMBL" id="RAS23883.1"/>
    </source>
</evidence>
<proteinExistence type="predicted"/>
<dbReference type="PANTHER" id="PTHR44591">
    <property type="entry name" value="STRESS RESPONSE REGULATOR PROTEIN 1"/>
    <property type="match status" value="1"/>
</dbReference>
<dbReference type="InterPro" id="IPR050595">
    <property type="entry name" value="Bact_response_regulator"/>
</dbReference>
<organism evidence="4 5">
    <name type="scientific">Paraburkholderia bryophila</name>
    <dbReference type="NCBI Taxonomy" id="420952"/>
    <lineage>
        <taxon>Bacteria</taxon>
        <taxon>Pseudomonadati</taxon>
        <taxon>Pseudomonadota</taxon>
        <taxon>Betaproteobacteria</taxon>
        <taxon>Burkholderiales</taxon>
        <taxon>Burkholderiaceae</taxon>
        <taxon>Paraburkholderia</taxon>
    </lineage>
</organism>
<dbReference type="Pfam" id="PF00072">
    <property type="entry name" value="Response_reg"/>
    <property type="match status" value="1"/>
</dbReference>
<gene>
    <name evidence="4" type="ORF">BX591_119127</name>
</gene>
<dbReference type="CDD" id="cd17574">
    <property type="entry name" value="REC_OmpR"/>
    <property type="match status" value="1"/>
</dbReference>
<dbReference type="PROSITE" id="PS50110">
    <property type="entry name" value="RESPONSE_REGULATORY"/>
    <property type="match status" value="1"/>
</dbReference>